<dbReference type="Proteomes" id="UP000349468">
    <property type="component" value="Unassembled WGS sequence"/>
</dbReference>
<dbReference type="InterPro" id="IPR036890">
    <property type="entry name" value="HATPase_C_sf"/>
</dbReference>
<evidence type="ECO:0000256" key="3">
    <source>
        <dbReference type="ARBA" id="ARBA00012438"/>
    </source>
</evidence>
<dbReference type="InterPro" id="IPR005467">
    <property type="entry name" value="His_kinase_dom"/>
</dbReference>
<keyword evidence="8" id="KW-0472">Membrane</keyword>
<dbReference type="GO" id="GO:0046983">
    <property type="term" value="F:protein dimerization activity"/>
    <property type="evidence" value="ECO:0007669"/>
    <property type="project" value="InterPro"/>
</dbReference>
<feature type="transmembrane region" description="Helical" evidence="8">
    <location>
        <begin position="47"/>
        <end position="68"/>
    </location>
</feature>
<comment type="subcellular location">
    <subcellularLocation>
        <location evidence="2">Membrane</location>
    </subcellularLocation>
</comment>
<evidence type="ECO:0000256" key="4">
    <source>
        <dbReference type="ARBA" id="ARBA00022553"/>
    </source>
</evidence>
<gene>
    <name evidence="11" type="ORF">PS870_05261</name>
</gene>
<dbReference type="CDD" id="cd06225">
    <property type="entry name" value="HAMP"/>
    <property type="match status" value="1"/>
</dbReference>
<feature type="domain" description="HAMP" evidence="10">
    <location>
        <begin position="197"/>
        <end position="249"/>
    </location>
</feature>
<dbReference type="EC" id="2.7.13.3" evidence="3"/>
<dbReference type="Pfam" id="PF00672">
    <property type="entry name" value="HAMP"/>
    <property type="match status" value="1"/>
</dbReference>
<evidence type="ECO:0000259" key="10">
    <source>
        <dbReference type="PROSITE" id="PS50885"/>
    </source>
</evidence>
<sequence length="461" mass="51284">MRILKALLLPLLLILTLIGVDIPQPPPGIIAGLARDTGALTVSALWRINLWVCGFFVLVTLACMGLLVHQALADVERELQSAEAVVEYLSETAERDPASLQPRLTGSLRHVRVRWLEPGEAARLPVQAGLDAWLGRLLFAEARHSARVLDLHDGRRVQIAVDPRDEIDEVWDSLQQLLGLCGLALILSLLTIRWAVRRGMGLLDELLRALQQVSGGQLKVRLRAEGMPEARQLAAHFNRMTTALEQSRADNAHLTQTLLAVQEQERTHLAQTLHDDLGQYLAGIRAQACLLRLVTDQPVVMERTVRELEHNCEHLQQGFRALVHDLYPVVLQHLPLAEAFGLLVEQWQGRHGIDCQLRIGAQLPPLSAPDKTQLYRLLQEALTNVARHAQATRVRVRLQHRGAHLHLLIRDNGRGATQPQRPGVGLYSMYERARSVGGELRVISHPGAGWTLALSMPLEVS</sequence>
<comment type="catalytic activity">
    <reaction evidence="1">
        <text>ATP + protein L-histidine = ADP + protein N-phospho-L-histidine.</text>
        <dbReference type="EC" id="2.7.13.3"/>
    </reaction>
</comment>
<dbReference type="GO" id="GO:0016020">
    <property type="term" value="C:membrane"/>
    <property type="evidence" value="ECO:0007669"/>
    <property type="project" value="UniProtKB-SubCell"/>
</dbReference>
<keyword evidence="4" id="KW-0597">Phosphoprotein</keyword>
<reference evidence="11 12" key="1">
    <citation type="submission" date="2019-09" db="EMBL/GenBank/DDBJ databases">
        <authorList>
            <person name="Chandra G."/>
            <person name="Truman W A."/>
        </authorList>
    </citation>
    <scope>NUCLEOTIDE SEQUENCE [LARGE SCALE GENOMIC DNA]</scope>
    <source>
        <strain evidence="11">PS870</strain>
    </source>
</reference>
<dbReference type="InterPro" id="IPR050482">
    <property type="entry name" value="Sensor_HK_TwoCompSys"/>
</dbReference>
<protein>
    <recommendedName>
        <fullName evidence="3">histidine kinase</fullName>
        <ecNumber evidence="3">2.7.13.3</ecNumber>
    </recommendedName>
</protein>
<organism evidence="11 12">
    <name type="scientific">Pseudomonas fluorescens</name>
    <dbReference type="NCBI Taxonomy" id="294"/>
    <lineage>
        <taxon>Bacteria</taxon>
        <taxon>Pseudomonadati</taxon>
        <taxon>Pseudomonadota</taxon>
        <taxon>Gammaproteobacteria</taxon>
        <taxon>Pseudomonadales</taxon>
        <taxon>Pseudomonadaceae</taxon>
        <taxon>Pseudomonas</taxon>
    </lineage>
</organism>
<name>A0A5E7PSA8_PSEFL</name>
<dbReference type="PROSITE" id="PS50109">
    <property type="entry name" value="HIS_KIN"/>
    <property type="match status" value="1"/>
</dbReference>
<dbReference type="Gene3D" id="6.10.340.10">
    <property type="match status" value="1"/>
</dbReference>
<dbReference type="PANTHER" id="PTHR24421">
    <property type="entry name" value="NITRATE/NITRITE SENSOR PROTEIN NARX-RELATED"/>
    <property type="match status" value="1"/>
</dbReference>
<dbReference type="AlphaFoldDB" id="A0A5E7PSA8"/>
<evidence type="ECO:0000256" key="7">
    <source>
        <dbReference type="ARBA" id="ARBA00023012"/>
    </source>
</evidence>
<evidence type="ECO:0000259" key="9">
    <source>
        <dbReference type="PROSITE" id="PS50109"/>
    </source>
</evidence>
<keyword evidence="7" id="KW-0902">Two-component regulatory system</keyword>
<evidence type="ECO:0000256" key="2">
    <source>
        <dbReference type="ARBA" id="ARBA00004370"/>
    </source>
</evidence>
<dbReference type="PANTHER" id="PTHR24421:SF58">
    <property type="entry name" value="SIGNAL TRANSDUCTION HISTIDINE-PROTEIN KINASE_PHOSPHATASE UHPB"/>
    <property type="match status" value="1"/>
</dbReference>
<dbReference type="InterPro" id="IPR011712">
    <property type="entry name" value="Sig_transdc_His_kin_sub3_dim/P"/>
</dbReference>
<dbReference type="Gene3D" id="1.20.5.1930">
    <property type="match status" value="1"/>
</dbReference>
<dbReference type="SUPFAM" id="SSF55874">
    <property type="entry name" value="ATPase domain of HSP90 chaperone/DNA topoisomerase II/histidine kinase"/>
    <property type="match status" value="1"/>
</dbReference>
<dbReference type="Pfam" id="PF02518">
    <property type="entry name" value="HATPase_c"/>
    <property type="match status" value="1"/>
</dbReference>
<dbReference type="Gene3D" id="3.30.565.10">
    <property type="entry name" value="Histidine kinase-like ATPase, C-terminal domain"/>
    <property type="match status" value="1"/>
</dbReference>
<feature type="domain" description="Histidine kinase" evidence="9">
    <location>
        <begin position="272"/>
        <end position="460"/>
    </location>
</feature>
<accession>A0A5E7PSA8</accession>
<keyword evidence="8" id="KW-0812">Transmembrane</keyword>
<dbReference type="Pfam" id="PF07730">
    <property type="entry name" value="HisKA_3"/>
    <property type="match status" value="1"/>
</dbReference>
<dbReference type="PROSITE" id="PS50885">
    <property type="entry name" value="HAMP"/>
    <property type="match status" value="1"/>
</dbReference>
<evidence type="ECO:0000256" key="6">
    <source>
        <dbReference type="ARBA" id="ARBA00022777"/>
    </source>
</evidence>
<keyword evidence="5" id="KW-0808">Transferase</keyword>
<evidence type="ECO:0000313" key="12">
    <source>
        <dbReference type="Proteomes" id="UP000349468"/>
    </source>
</evidence>
<dbReference type="EMBL" id="CABVIK010000020">
    <property type="protein sequence ID" value="VVP49883.1"/>
    <property type="molecule type" value="Genomic_DNA"/>
</dbReference>
<dbReference type="InterPro" id="IPR003660">
    <property type="entry name" value="HAMP_dom"/>
</dbReference>
<keyword evidence="6" id="KW-0418">Kinase</keyword>
<evidence type="ECO:0000256" key="8">
    <source>
        <dbReference type="SAM" id="Phobius"/>
    </source>
</evidence>
<dbReference type="GO" id="GO:0000155">
    <property type="term" value="F:phosphorelay sensor kinase activity"/>
    <property type="evidence" value="ECO:0007669"/>
    <property type="project" value="InterPro"/>
</dbReference>
<evidence type="ECO:0000313" key="11">
    <source>
        <dbReference type="EMBL" id="VVP49883.1"/>
    </source>
</evidence>
<keyword evidence="8" id="KW-1133">Transmembrane helix</keyword>
<evidence type="ECO:0000256" key="5">
    <source>
        <dbReference type="ARBA" id="ARBA00022679"/>
    </source>
</evidence>
<proteinExistence type="predicted"/>
<dbReference type="SMART" id="SM00387">
    <property type="entry name" value="HATPase_c"/>
    <property type="match status" value="1"/>
</dbReference>
<feature type="transmembrane region" description="Helical" evidence="8">
    <location>
        <begin position="177"/>
        <end position="196"/>
    </location>
</feature>
<evidence type="ECO:0000256" key="1">
    <source>
        <dbReference type="ARBA" id="ARBA00000085"/>
    </source>
</evidence>
<dbReference type="InterPro" id="IPR003594">
    <property type="entry name" value="HATPase_dom"/>
</dbReference>
<dbReference type="SMART" id="SM00304">
    <property type="entry name" value="HAMP"/>
    <property type="match status" value="1"/>
</dbReference>
<dbReference type="CDD" id="cd16917">
    <property type="entry name" value="HATPase_UhpB-NarQ-NarX-like"/>
    <property type="match status" value="1"/>
</dbReference>